<evidence type="ECO:0000313" key="3">
    <source>
        <dbReference type="Proteomes" id="UP000199679"/>
    </source>
</evidence>
<feature type="domain" description="Outer membrane protein beta-barrel" evidence="1">
    <location>
        <begin position="446"/>
        <end position="918"/>
    </location>
</feature>
<dbReference type="STRING" id="652787.SAMN05216490_3472"/>
<dbReference type="AlphaFoldDB" id="A0A1H2AC67"/>
<dbReference type="SUPFAM" id="SSF56935">
    <property type="entry name" value="Porins"/>
    <property type="match status" value="1"/>
</dbReference>
<protein>
    <submittedName>
        <fullName evidence="2">Outer membrane receptor proteins, mostly Fe transport</fullName>
    </submittedName>
</protein>
<dbReference type="Pfam" id="PF13620">
    <property type="entry name" value="CarboxypepD_reg"/>
    <property type="match status" value="1"/>
</dbReference>
<keyword evidence="2" id="KW-0675">Receptor</keyword>
<gene>
    <name evidence="2" type="ORF">SAMN05216490_3472</name>
</gene>
<dbReference type="Proteomes" id="UP000199679">
    <property type="component" value="Chromosome I"/>
</dbReference>
<dbReference type="InterPro" id="IPR041700">
    <property type="entry name" value="OMP_b-brl_3"/>
</dbReference>
<keyword evidence="3" id="KW-1185">Reference proteome</keyword>
<reference evidence="2 3" key="1">
    <citation type="submission" date="2016-10" db="EMBL/GenBank/DDBJ databases">
        <authorList>
            <person name="de Groot N.N."/>
        </authorList>
    </citation>
    <scope>NUCLEOTIDE SEQUENCE [LARGE SCALE GENOMIC DNA]</scope>
    <source>
        <strain evidence="2 3">MP1X4</strain>
    </source>
</reference>
<proteinExistence type="predicted"/>
<sequence length="947" mass="105681">MIMFMSICKLSAQSQQSPSRNKLPSEPIPLISHQVSGIVKDENSQPLPGAKVILKSRKDTLITTTNNDGIFVFNYVKIATFNITVSFIGLQTFIQKYFFNEEKSNSVLDPIILEAQPHELKQVTINGTPSILYKKDTVEYRAKDYKVPKDATLDELLKKMEGMDVGMDGKLIYQGQQVTGVKLNGKEFAGGNVAQAIQNLPADIVEKVQIVDDYGDQAARTGIKEGDPKKILNVATYSDKSLGTIVKASGQVGNDDRYDGQISLQHINADKVLSIIGDFKNTVNGVASVPNQIGATTANDEISTSANGSPGYTKLGGPIFSYADQLGKNVQIVSSYSYDFTNNTALNNDYGQNYTSLGPSNFDEHNTSLVNSKNQKAAVQVQFNIDSANFLELNSTFGYSNIAINNTGTQDYLNDYTTGFEHNTDIGTSSDLSTKSNYSITGLYIHIFKKPRRNLSLQLSASDQNSTVKGATDKDYRFYSDSTSDILLKDSAVNLLTKQKNRNFVLQTTATYVEPIGIVSQLEFRGDLRQSYNKSAFVQDTVLSNGYLKELTNLDNFYNYNTTQLHLTMNYRYNGKKLDLTIGTAAVTYSIGGTKIDDNTELNISTSRSSFRIIPSFRFQYALSPTERFQLSYSGGYIEPNFLYLQPFTDKSDPRNIVIGNPNLRPSFNNSVNAYYNKYIPDSKINISLNLNATNVDDQISTNILQKRIPLVLNNSDTSKNTYQSINEIHYVNLNGTKSVTGRYDISKQLEDYKYSVELNGNVTYNITSAMSNDLLYHTTGWSFNERLGSKINPNENVQINPYVNFDLSKTFTSLYDLSPTTYSRTSFVIDARVYFLSTFQFNCNISKNYISGIAGYNTNPLVINAGLQSKFLAKKNLTLTFSVFDLLHQNDFVQQIVTPQQVINTTSNSLSRYFLFGLILNLQKWGGTPTRNGKEMHRRGDGSFIH</sequence>
<dbReference type="Pfam" id="PF14905">
    <property type="entry name" value="OMP_b-brl_3"/>
    <property type="match status" value="1"/>
</dbReference>
<accession>A0A1H2AC67</accession>
<name>A0A1H2AC67_MUCMA</name>
<organism evidence="2 3">
    <name type="scientific">Mucilaginibacter mallensis</name>
    <dbReference type="NCBI Taxonomy" id="652787"/>
    <lineage>
        <taxon>Bacteria</taxon>
        <taxon>Pseudomonadati</taxon>
        <taxon>Bacteroidota</taxon>
        <taxon>Sphingobacteriia</taxon>
        <taxon>Sphingobacteriales</taxon>
        <taxon>Sphingobacteriaceae</taxon>
        <taxon>Mucilaginibacter</taxon>
    </lineage>
</organism>
<evidence type="ECO:0000259" key="1">
    <source>
        <dbReference type="Pfam" id="PF14905"/>
    </source>
</evidence>
<dbReference type="InterPro" id="IPR008969">
    <property type="entry name" value="CarboxyPept-like_regulatory"/>
</dbReference>
<dbReference type="EMBL" id="LT629740">
    <property type="protein sequence ID" value="SDT43580.1"/>
    <property type="molecule type" value="Genomic_DNA"/>
</dbReference>
<dbReference type="SUPFAM" id="SSF49464">
    <property type="entry name" value="Carboxypeptidase regulatory domain-like"/>
    <property type="match status" value="1"/>
</dbReference>
<dbReference type="Gene3D" id="2.60.40.1120">
    <property type="entry name" value="Carboxypeptidase-like, regulatory domain"/>
    <property type="match status" value="1"/>
</dbReference>
<evidence type="ECO:0000313" key="2">
    <source>
        <dbReference type="EMBL" id="SDT43580.1"/>
    </source>
</evidence>